<keyword evidence="6" id="KW-0175">Coiled coil</keyword>
<comment type="subcellular location">
    <subcellularLocation>
        <location evidence="1">Cell inner membrane</location>
        <topology evidence="1">Multi-pass membrane protein</topology>
    </subcellularLocation>
</comment>
<dbReference type="PROSITE" id="PS50112">
    <property type="entry name" value="PAS"/>
    <property type="match status" value="2"/>
</dbReference>
<dbReference type="GO" id="GO:0006935">
    <property type="term" value="P:chemotaxis"/>
    <property type="evidence" value="ECO:0007669"/>
    <property type="project" value="InterPro"/>
</dbReference>
<dbReference type="InterPro" id="IPR000700">
    <property type="entry name" value="PAS-assoc_C"/>
</dbReference>
<dbReference type="Gene3D" id="3.30.450.20">
    <property type="entry name" value="PAS domain"/>
    <property type="match status" value="2"/>
</dbReference>
<evidence type="ECO:0000256" key="6">
    <source>
        <dbReference type="SAM" id="Coils"/>
    </source>
</evidence>
<feature type="domain" description="T-SNARE coiled-coil homology" evidence="10">
    <location>
        <begin position="403"/>
        <end position="465"/>
    </location>
</feature>
<dbReference type="SMART" id="SM00283">
    <property type="entry name" value="MA"/>
    <property type="match status" value="1"/>
</dbReference>
<dbReference type="EMBL" id="CYHE01000008">
    <property type="protein sequence ID" value="CUA97711.1"/>
    <property type="molecule type" value="Genomic_DNA"/>
</dbReference>
<evidence type="ECO:0000256" key="4">
    <source>
        <dbReference type="ARBA" id="ARBA00029447"/>
    </source>
</evidence>
<accession>A0A0K6I3Q7</accession>
<comment type="similarity">
    <text evidence="4">Belongs to the methyl-accepting chemotaxis (MCP) protein family.</text>
</comment>
<dbReference type="InterPro" id="IPR004089">
    <property type="entry name" value="MCPsignal_dom"/>
</dbReference>
<dbReference type="AlphaFoldDB" id="A0A0K6I3Q7"/>
<keyword evidence="12" id="KW-1185">Reference proteome</keyword>
<dbReference type="SMART" id="SM00091">
    <property type="entry name" value="PAS"/>
    <property type="match status" value="2"/>
</dbReference>
<dbReference type="PANTHER" id="PTHR32089:SF112">
    <property type="entry name" value="LYSOZYME-LIKE PROTEIN-RELATED"/>
    <property type="match status" value="1"/>
</dbReference>
<dbReference type="SMART" id="SM00086">
    <property type="entry name" value="PAC"/>
    <property type="match status" value="2"/>
</dbReference>
<dbReference type="PRINTS" id="PR00260">
    <property type="entry name" value="CHEMTRNSDUCR"/>
</dbReference>
<feature type="domain" description="PAC" evidence="9">
    <location>
        <begin position="80"/>
        <end position="132"/>
    </location>
</feature>
<organism evidence="11 12">
    <name type="scientific">Pannonibacter indicus</name>
    <dbReference type="NCBI Taxonomy" id="466044"/>
    <lineage>
        <taxon>Bacteria</taxon>
        <taxon>Pseudomonadati</taxon>
        <taxon>Pseudomonadota</taxon>
        <taxon>Alphaproteobacteria</taxon>
        <taxon>Hyphomicrobiales</taxon>
        <taxon>Stappiaceae</taxon>
        <taxon>Pannonibacter</taxon>
    </lineage>
</organism>
<keyword evidence="2" id="KW-0997">Cell inner membrane</keyword>
<dbReference type="PANTHER" id="PTHR32089">
    <property type="entry name" value="METHYL-ACCEPTING CHEMOTAXIS PROTEIN MCPB"/>
    <property type="match status" value="1"/>
</dbReference>
<dbReference type="SUPFAM" id="SSF55785">
    <property type="entry name" value="PYP-like sensor domain (PAS domain)"/>
    <property type="match status" value="2"/>
</dbReference>
<dbReference type="NCBIfam" id="TIGR00229">
    <property type="entry name" value="sensory_box"/>
    <property type="match status" value="2"/>
</dbReference>
<dbReference type="InterPro" id="IPR035965">
    <property type="entry name" value="PAS-like_dom_sf"/>
</dbReference>
<dbReference type="OrthoDB" id="9765776at2"/>
<evidence type="ECO:0000313" key="12">
    <source>
        <dbReference type="Proteomes" id="UP000183900"/>
    </source>
</evidence>
<feature type="domain" description="PAS" evidence="8">
    <location>
        <begin position="140"/>
        <end position="173"/>
    </location>
</feature>
<dbReference type="Proteomes" id="UP000183900">
    <property type="component" value="Unassembled WGS sequence"/>
</dbReference>
<dbReference type="GO" id="GO:0005886">
    <property type="term" value="C:plasma membrane"/>
    <property type="evidence" value="ECO:0007669"/>
    <property type="project" value="UniProtKB-SubCell"/>
</dbReference>
<dbReference type="RefSeq" id="WP_055456100.1">
    <property type="nucleotide sequence ID" value="NZ_CYHE01000008.1"/>
</dbReference>
<proteinExistence type="inferred from homology"/>
<feature type="domain" description="Methyl-accepting transducer" evidence="7">
    <location>
        <begin position="251"/>
        <end position="480"/>
    </location>
</feature>
<reference evidence="12" key="1">
    <citation type="submission" date="2015-08" db="EMBL/GenBank/DDBJ databases">
        <authorList>
            <person name="Varghese N."/>
        </authorList>
    </citation>
    <scope>NUCLEOTIDE SEQUENCE [LARGE SCALE GENOMIC DNA]</scope>
    <source>
        <strain evidence="12">DSM 23407</strain>
    </source>
</reference>
<gene>
    <name evidence="11" type="ORF">Ga0061067_10859</name>
</gene>
<evidence type="ECO:0000256" key="5">
    <source>
        <dbReference type="PROSITE-ProRule" id="PRU00284"/>
    </source>
</evidence>
<dbReference type="Pfam" id="PF00015">
    <property type="entry name" value="MCPsignal"/>
    <property type="match status" value="1"/>
</dbReference>
<dbReference type="InterPro" id="IPR000014">
    <property type="entry name" value="PAS"/>
</dbReference>
<evidence type="ECO:0000313" key="11">
    <source>
        <dbReference type="EMBL" id="CUA97711.1"/>
    </source>
</evidence>
<keyword evidence="2" id="KW-1003">Cell membrane</keyword>
<dbReference type="GO" id="GO:0004888">
    <property type="term" value="F:transmembrane signaling receptor activity"/>
    <property type="evidence" value="ECO:0007669"/>
    <property type="project" value="InterPro"/>
</dbReference>
<protein>
    <submittedName>
        <fullName evidence="11">PAS domain S-box</fullName>
    </submittedName>
</protein>
<evidence type="ECO:0000259" key="7">
    <source>
        <dbReference type="PROSITE" id="PS50111"/>
    </source>
</evidence>
<evidence type="ECO:0000259" key="10">
    <source>
        <dbReference type="PROSITE" id="PS50192"/>
    </source>
</evidence>
<evidence type="ECO:0000259" key="9">
    <source>
        <dbReference type="PROSITE" id="PS50113"/>
    </source>
</evidence>
<evidence type="ECO:0000256" key="2">
    <source>
        <dbReference type="ARBA" id="ARBA00022519"/>
    </source>
</evidence>
<feature type="coiled-coil region" evidence="6">
    <location>
        <begin position="236"/>
        <end position="279"/>
    </location>
</feature>
<dbReference type="SUPFAM" id="SSF58104">
    <property type="entry name" value="Methyl-accepting chemotaxis protein (MCP) signaling domain"/>
    <property type="match status" value="1"/>
</dbReference>
<dbReference type="GO" id="GO:0007165">
    <property type="term" value="P:signal transduction"/>
    <property type="evidence" value="ECO:0007669"/>
    <property type="project" value="UniProtKB-KW"/>
</dbReference>
<name>A0A0K6I3Q7_9HYPH</name>
<dbReference type="InterPro" id="IPR004090">
    <property type="entry name" value="Chemotax_Me-accpt_rcpt"/>
</dbReference>
<dbReference type="InterPro" id="IPR001610">
    <property type="entry name" value="PAC"/>
</dbReference>
<dbReference type="PROSITE" id="PS50192">
    <property type="entry name" value="T_SNARE"/>
    <property type="match status" value="1"/>
</dbReference>
<dbReference type="PROSITE" id="PS50113">
    <property type="entry name" value="PAC"/>
    <property type="match status" value="1"/>
</dbReference>
<keyword evidence="3 5" id="KW-0807">Transducer</keyword>
<evidence type="ECO:0000256" key="1">
    <source>
        <dbReference type="ARBA" id="ARBA00004429"/>
    </source>
</evidence>
<sequence length="487" mass="52794">MFRIRNPFRAKFESISRAQAIIEFKPDGTIITANDNFLEVMGYKLSEITGKHHSIFVDPAEAKTPEYRQFWSELAKGKSETRQFRRIGKNGKDVWIAGSYTPVLDAAGQVQSVIKIASDITAAKMQSLETQALVGAIGRTSAIIEFTPDGTILTANANFLNLMGYRLDEVAGQHHRMFLSREEQASESYRDFWKELGKGKPNTGEFNRKGKGGKDVFVVGTYTPVLDNTGKVLKVIKIATDQTEEINRRNENLRLNNELLEVASKLTEATRQIRDAKDASDTTSTSVQTMAAATEELVASVSEISRQVTHANAISDQAAGEAEASRSIMESLTDNSQKIGEVLELIDTIANQTNLLALNATIEAARAGEAGKGFAVVATEVKNLAAQTAKATEEIAGQITAVQSSVDKAGRAISSILNTTEKIRQISTTIAASVEEQSAVSRDISSSMQSAATEVTKISSAISDIADSVELVASTTLKIRRQAQKIN</sequence>
<feature type="domain" description="PAS" evidence="8">
    <location>
        <begin position="21"/>
        <end position="51"/>
    </location>
</feature>
<dbReference type="Pfam" id="PF13426">
    <property type="entry name" value="PAS_9"/>
    <property type="match status" value="1"/>
</dbReference>
<keyword evidence="2" id="KW-0472">Membrane</keyword>
<evidence type="ECO:0000256" key="3">
    <source>
        <dbReference type="ARBA" id="ARBA00023224"/>
    </source>
</evidence>
<dbReference type="InterPro" id="IPR013656">
    <property type="entry name" value="PAS_4"/>
</dbReference>
<dbReference type="CDD" id="cd00130">
    <property type="entry name" value="PAS"/>
    <property type="match status" value="2"/>
</dbReference>
<dbReference type="PROSITE" id="PS50111">
    <property type="entry name" value="CHEMOTAXIS_TRANSDUC_2"/>
    <property type="match status" value="1"/>
</dbReference>
<evidence type="ECO:0000259" key="8">
    <source>
        <dbReference type="PROSITE" id="PS50112"/>
    </source>
</evidence>
<dbReference type="InterPro" id="IPR000727">
    <property type="entry name" value="T_SNARE_dom"/>
</dbReference>
<dbReference type="Gene3D" id="1.10.287.950">
    <property type="entry name" value="Methyl-accepting chemotaxis protein"/>
    <property type="match status" value="1"/>
</dbReference>
<dbReference type="Pfam" id="PF08448">
    <property type="entry name" value="PAS_4"/>
    <property type="match status" value="1"/>
</dbReference>